<accession>A0ACB9UC64</accession>
<comment type="caution">
    <text evidence="1">The sequence shown here is derived from an EMBL/GenBank/DDBJ whole genome shotgun (WGS) entry which is preliminary data.</text>
</comment>
<evidence type="ECO:0000313" key="1">
    <source>
        <dbReference type="EMBL" id="KAI4564764.1"/>
    </source>
</evidence>
<protein>
    <submittedName>
        <fullName evidence="1">Uncharacterized protein</fullName>
    </submittedName>
</protein>
<evidence type="ECO:0000313" key="2">
    <source>
        <dbReference type="Proteomes" id="UP001057279"/>
    </source>
</evidence>
<proteinExistence type="predicted"/>
<reference evidence="1" key="1">
    <citation type="submission" date="2022-03" db="EMBL/GenBank/DDBJ databases">
        <title>Genomic analyses of argali, domestic sheep and their hybrids provide insights into chromosomal evolution, heterosis and genetic basis of agronomic traits.</title>
        <authorList>
            <person name="Li M."/>
        </authorList>
    </citation>
    <scope>NUCLEOTIDE SEQUENCE</scope>
    <source>
        <strain evidence="1">F1 hybrid</strain>
    </source>
</reference>
<dbReference type="Proteomes" id="UP001057279">
    <property type="component" value="Linkage Group LG19"/>
</dbReference>
<name>A0ACB9UC64_9CETA</name>
<keyword evidence="2" id="KW-1185">Reference proteome</keyword>
<dbReference type="EMBL" id="CM043044">
    <property type="protein sequence ID" value="KAI4564764.1"/>
    <property type="molecule type" value="Genomic_DNA"/>
</dbReference>
<sequence length="282" mass="30672">MQVQGGEGVRRRGDRGTGPRPGMGLHDSQDGLGRGGPVGRPTWVGFAGIFSKYKSWVTKKTGQYKVVERSKTLESEDCEFSCEGKFRKGFAQWEWTDSGGMHSAEKDTPLVMRSLLQPLLACCGTVSVEGAGGLQRMVQRGHWSSSPSVWSFLILLFSVHRKCGKWKQYLGFVSIAATQKSLDDIQLKEIELWSLPCSLPASPQLPPEDEEARKRRGMAVVSRDCRAQGDDGSEDQEILAGGDLGRGLSVSSLSSQSQVRAAAGRDIGLLTSHSASSKPKRT</sequence>
<gene>
    <name evidence="1" type="ORF">MJG53_015776</name>
</gene>
<organism evidence="1 2">
    <name type="scientific">Ovis ammon polii x Ovis aries</name>
    <dbReference type="NCBI Taxonomy" id="2918886"/>
    <lineage>
        <taxon>Eukaryota</taxon>
        <taxon>Metazoa</taxon>
        <taxon>Chordata</taxon>
        <taxon>Craniata</taxon>
        <taxon>Vertebrata</taxon>
        <taxon>Euteleostomi</taxon>
        <taxon>Mammalia</taxon>
        <taxon>Eutheria</taxon>
        <taxon>Laurasiatheria</taxon>
        <taxon>Artiodactyla</taxon>
        <taxon>Ruminantia</taxon>
        <taxon>Pecora</taxon>
        <taxon>Bovidae</taxon>
        <taxon>Caprinae</taxon>
        <taxon>Ovis</taxon>
    </lineage>
</organism>